<dbReference type="PANTHER" id="PTHR30329">
    <property type="entry name" value="STATOR ELEMENT OF FLAGELLAR MOTOR COMPLEX"/>
    <property type="match status" value="1"/>
</dbReference>
<name>A0A1G6Y7A2_9GAMM</name>
<dbReference type="AlphaFoldDB" id="A0A1G6Y7A2"/>
<protein>
    <submittedName>
        <fullName evidence="6">OmpA family protein</fullName>
    </submittedName>
</protein>
<keyword evidence="2 3" id="KW-0472">Membrane</keyword>
<dbReference type="SUPFAM" id="SSF103088">
    <property type="entry name" value="OmpA-like"/>
    <property type="match status" value="1"/>
</dbReference>
<dbReference type="Proteomes" id="UP000199603">
    <property type="component" value="Unassembled WGS sequence"/>
</dbReference>
<feature type="domain" description="OmpA-like" evidence="5">
    <location>
        <begin position="201"/>
        <end position="317"/>
    </location>
</feature>
<evidence type="ECO:0000313" key="6">
    <source>
        <dbReference type="EMBL" id="SDD86151.1"/>
    </source>
</evidence>
<dbReference type="STRING" id="265719.SAMN04488509_1093"/>
<dbReference type="PRINTS" id="PR01021">
    <property type="entry name" value="OMPADOMAIN"/>
</dbReference>
<feature type="coiled-coil region" evidence="4">
    <location>
        <begin position="83"/>
        <end position="187"/>
    </location>
</feature>
<keyword evidence="7" id="KW-1185">Reference proteome</keyword>
<dbReference type="InterPro" id="IPR006664">
    <property type="entry name" value="OMP_bac"/>
</dbReference>
<organism evidence="6 7">
    <name type="scientific">Aquimonas voraii</name>
    <dbReference type="NCBI Taxonomy" id="265719"/>
    <lineage>
        <taxon>Bacteria</taxon>
        <taxon>Pseudomonadati</taxon>
        <taxon>Pseudomonadota</taxon>
        <taxon>Gammaproteobacteria</taxon>
        <taxon>Lysobacterales</taxon>
        <taxon>Lysobacteraceae</taxon>
        <taxon>Aquimonas</taxon>
    </lineage>
</organism>
<sequence>MSRLALVLIGLVLALPLKAQRPDPELELQRLQGELAELEAEPSLVGRARLEMELARVAVQAVAQASRRNRPQAEYAAARRIEIARAVAETEMLADQLVQLERERDAILLEASRRDAEQLRREVERLRLQNLTRAEETERALEEAQAARLDSEISAAQAEQARRLAEAQALEAQLSRREAELAAAAADSLRMQLQGMTARSEARGQVMTISGEAFASGQSALRAEARDNLQKVIDLINANPGASVLIEGHTDSQGSANLNQVLSQRRAEAVRDALIQKGVDGSRLRALGLGEDRPVADNGSAEGRARNRRVEVVVEKL</sequence>
<comment type="subcellular location">
    <subcellularLocation>
        <location evidence="1">Cell outer membrane</location>
    </subcellularLocation>
</comment>
<dbReference type="OrthoDB" id="5955264at2"/>
<reference evidence="6 7" key="1">
    <citation type="submission" date="2016-10" db="EMBL/GenBank/DDBJ databases">
        <authorList>
            <person name="de Groot N.N."/>
        </authorList>
    </citation>
    <scope>NUCLEOTIDE SEQUENCE [LARGE SCALE GENOMIC DNA]</scope>
    <source>
        <strain evidence="6 7">DSM 16957</strain>
    </source>
</reference>
<proteinExistence type="predicted"/>
<dbReference type="CDD" id="cd07185">
    <property type="entry name" value="OmpA_C-like"/>
    <property type="match status" value="1"/>
</dbReference>
<evidence type="ECO:0000256" key="4">
    <source>
        <dbReference type="SAM" id="Coils"/>
    </source>
</evidence>
<evidence type="ECO:0000313" key="7">
    <source>
        <dbReference type="Proteomes" id="UP000199603"/>
    </source>
</evidence>
<dbReference type="InterPro" id="IPR006665">
    <property type="entry name" value="OmpA-like"/>
</dbReference>
<evidence type="ECO:0000256" key="2">
    <source>
        <dbReference type="ARBA" id="ARBA00023136"/>
    </source>
</evidence>
<dbReference type="Pfam" id="PF00691">
    <property type="entry name" value="OmpA"/>
    <property type="match status" value="1"/>
</dbReference>
<dbReference type="PROSITE" id="PS51123">
    <property type="entry name" value="OMPA_2"/>
    <property type="match status" value="1"/>
</dbReference>
<gene>
    <name evidence="6" type="ORF">SAMN04488509_1093</name>
</gene>
<dbReference type="InterPro" id="IPR050330">
    <property type="entry name" value="Bact_OuterMem_StrucFunc"/>
</dbReference>
<dbReference type="GO" id="GO:0009279">
    <property type="term" value="C:cell outer membrane"/>
    <property type="evidence" value="ECO:0007669"/>
    <property type="project" value="UniProtKB-SubCell"/>
</dbReference>
<dbReference type="InterPro" id="IPR006690">
    <property type="entry name" value="OMPA-like_CS"/>
</dbReference>
<dbReference type="PANTHER" id="PTHR30329:SF20">
    <property type="entry name" value="EXPORTED PROTEIN"/>
    <property type="match status" value="1"/>
</dbReference>
<keyword evidence="4" id="KW-0175">Coiled coil</keyword>
<accession>A0A1G6Y7A2</accession>
<evidence type="ECO:0000259" key="5">
    <source>
        <dbReference type="PROSITE" id="PS51123"/>
    </source>
</evidence>
<dbReference type="PROSITE" id="PS01068">
    <property type="entry name" value="OMPA_1"/>
    <property type="match status" value="1"/>
</dbReference>
<dbReference type="EMBL" id="FNAG01000009">
    <property type="protein sequence ID" value="SDD86151.1"/>
    <property type="molecule type" value="Genomic_DNA"/>
</dbReference>
<dbReference type="Gene3D" id="3.30.1330.60">
    <property type="entry name" value="OmpA-like domain"/>
    <property type="match status" value="1"/>
</dbReference>
<evidence type="ECO:0000256" key="1">
    <source>
        <dbReference type="ARBA" id="ARBA00004442"/>
    </source>
</evidence>
<dbReference type="InterPro" id="IPR036737">
    <property type="entry name" value="OmpA-like_sf"/>
</dbReference>
<evidence type="ECO:0000256" key="3">
    <source>
        <dbReference type="PROSITE-ProRule" id="PRU00473"/>
    </source>
</evidence>
<dbReference type="RefSeq" id="WP_091243632.1">
    <property type="nucleotide sequence ID" value="NZ_FNAG01000009.1"/>
</dbReference>